<dbReference type="InterPro" id="IPR013974">
    <property type="entry name" value="SAF"/>
</dbReference>
<feature type="domain" description="SAF" evidence="8">
    <location>
        <begin position="101"/>
        <end position="163"/>
    </location>
</feature>
<feature type="signal peptide" evidence="7">
    <location>
        <begin position="1"/>
        <end position="23"/>
    </location>
</feature>
<dbReference type="OrthoDB" id="1669037at2"/>
<dbReference type="InterPro" id="IPR039246">
    <property type="entry name" value="Flagellar_FlgA"/>
</dbReference>
<dbReference type="RefSeq" id="WP_146473849.1">
    <property type="nucleotide sequence ID" value="NZ_BNCF01000010.1"/>
</dbReference>
<feature type="chain" id="PRO_5038157222" description="Flagella basal body P-ring formation protein FlgA" evidence="7">
    <location>
        <begin position="24"/>
        <end position="227"/>
    </location>
</feature>
<dbReference type="CDD" id="cd11614">
    <property type="entry name" value="SAF_CpaB_FlgA_like"/>
    <property type="match status" value="1"/>
</dbReference>
<evidence type="ECO:0000256" key="1">
    <source>
        <dbReference type="ARBA" id="ARBA00004418"/>
    </source>
</evidence>
<accession>A0A918Z5T7</accession>
<comment type="function">
    <text evidence="6 7">Involved in the assembly process of the P-ring formation. It may associate with FlgF on the rod constituting a structure essential for the P-ring assembly or may act as a modulator protein for the P-ring assembly.</text>
</comment>
<evidence type="ECO:0000256" key="2">
    <source>
        <dbReference type="ARBA" id="ARBA00010474"/>
    </source>
</evidence>
<evidence type="ECO:0000313" key="10">
    <source>
        <dbReference type="Proteomes" id="UP000636453"/>
    </source>
</evidence>
<dbReference type="InterPro" id="IPR017585">
    <property type="entry name" value="SAF_FlgA"/>
</dbReference>
<protein>
    <recommendedName>
        <fullName evidence="3 7">Flagella basal body P-ring formation protein FlgA</fullName>
    </recommendedName>
</protein>
<dbReference type="Proteomes" id="UP000636453">
    <property type="component" value="Unassembled WGS sequence"/>
</dbReference>
<keyword evidence="4 7" id="KW-0732">Signal</keyword>
<dbReference type="PANTHER" id="PTHR36307:SF1">
    <property type="entry name" value="FLAGELLA BASAL BODY P-RING FORMATION PROTEIN FLGA"/>
    <property type="match status" value="1"/>
</dbReference>
<reference evidence="9" key="2">
    <citation type="submission" date="2020-09" db="EMBL/GenBank/DDBJ databases">
        <authorList>
            <person name="Sun Q."/>
            <person name="Kim S."/>
        </authorList>
    </citation>
    <scope>NUCLEOTIDE SEQUENCE</scope>
    <source>
        <strain evidence="9">KCTC 32020</strain>
    </source>
</reference>
<dbReference type="Gene3D" id="2.30.30.760">
    <property type="match status" value="1"/>
</dbReference>
<evidence type="ECO:0000256" key="5">
    <source>
        <dbReference type="ARBA" id="ARBA00022764"/>
    </source>
</evidence>
<dbReference type="EMBL" id="BNCF01000010">
    <property type="protein sequence ID" value="GHE37247.1"/>
    <property type="molecule type" value="Genomic_DNA"/>
</dbReference>
<dbReference type="Pfam" id="PF13144">
    <property type="entry name" value="ChapFlgA"/>
    <property type="match status" value="1"/>
</dbReference>
<dbReference type="GO" id="GO:0042597">
    <property type="term" value="C:periplasmic space"/>
    <property type="evidence" value="ECO:0007669"/>
    <property type="project" value="UniProtKB-SubCell"/>
</dbReference>
<organism evidence="9 10">
    <name type="scientific">Vulcaniibacterium thermophilum</name>
    <dbReference type="NCBI Taxonomy" id="1169913"/>
    <lineage>
        <taxon>Bacteria</taxon>
        <taxon>Pseudomonadati</taxon>
        <taxon>Pseudomonadota</taxon>
        <taxon>Gammaproteobacteria</taxon>
        <taxon>Lysobacterales</taxon>
        <taxon>Lysobacteraceae</taxon>
        <taxon>Vulcaniibacterium</taxon>
    </lineage>
</organism>
<evidence type="ECO:0000256" key="7">
    <source>
        <dbReference type="RuleBase" id="RU362063"/>
    </source>
</evidence>
<dbReference type="Gene3D" id="3.90.1210.10">
    <property type="entry name" value="Antifreeze-like/N-acetylneuraminic acid synthase C-terminal domain"/>
    <property type="match status" value="1"/>
</dbReference>
<comment type="caution">
    <text evidence="9">The sequence shown here is derived from an EMBL/GenBank/DDBJ whole genome shotgun (WGS) entry which is preliminary data.</text>
</comment>
<dbReference type="PANTHER" id="PTHR36307">
    <property type="entry name" value="FLAGELLA BASAL BODY P-RING FORMATION PROTEIN FLGA"/>
    <property type="match status" value="1"/>
</dbReference>
<evidence type="ECO:0000256" key="4">
    <source>
        <dbReference type="ARBA" id="ARBA00022729"/>
    </source>
</evidence>
<keyword evidence="10" id="KW-1185">Reference proteome</keyword>
<keyword evidence="7" id="KW-1005">Bacterial flagellum biogenesis</keyword>
<gene>
    <name evidence="9" type="ORF">GCM10007167_19240</name>
</gene>
<proteinExistence type="inferred from homology"/>
<evidence type="ECO:0000256" key="6">
    <source>
        <dbReference type="ARBA" id="ARBA00025643"/>
    </source>
</evidence>
<comment type="subcellular location">
    <subcellularLocation>
        <location evidence="1 7">Periplasm</location>
    </subcellularLocation>
</comment>
<name>A0A918Z5T7_9GAMM</name>
<evidence type="ECO:0000256" key="3">
    <source>
        <dbReference type="ARBA" id="ARBA00014754"/>
    </source>
</evidence>
<keyword evidence="5 7" id="KW-0574">Periplasm</keyword>
<dbReference type="AlphaFoldDB" id="A0A918Z5T7"/>
<dbReference type="SMART" id="SM00858">
    <property type="entry name" value="SAF"/>
    <property type="match status" value="1"/>
</dbReference>
<sequence length="227" mass="23109">MARVLALLLLALLAPTTPLDVGAQQGAGHHPVAAIRAAVVAAVPDAGAPGTTVEALVDDRLRLPACPQALQAAPARPGTVEVRCAAPAWRLYVPVRVRRSVPVLVVRQPVAPGAPVPAEALAVETREVAGLASPGLSDPAQAVGQLARRLLVPGTVLTARDLAAAPVIRRGDAVALIARAGGIEVRAEGRALGDAAPGDRVNVENLATRRIVQARARGAGEAEVTAR</sequence>
<evidence type="ECO:0000259" key="8">
    <source>
        <dbReference type="SMART" id="SM00858"/>
    </source>
</evidence>
<reference evidence="9" key="1">
    <citation type="journal article" date="2014" name="Int. J. Syst. Evol. Microbiol.">
        <title>Complete genome sequence of Corynebacterium casei LMG S-19264T (=DSM 44701T), isolated from a smear-ripened cheese.</title>
        <authorList>
            <consortium name="US DOE Joint Genome Institute (JGI-PGF)"/>
            <person name="Walter F."/>
            <person name="Albersmeier A."/>
            <person name="Kalinowski J."/>
            <person name="Ruckert C."/>
        </authorList>
    </citation>
    <scope>NUCLEOTIDE SEQUENCE</scope>
    <source>
        <strain evidence="9">KCTC 32020</strain>
    </source>
</reference>
<dbReference type="GO" id="GO:0044780">
    <property type="term" value="P:bacterial-type flagellum assembly"/>
    <property type="evidence" value="ECO:0007669"/>
    <property type="project" value="InterPro"/>
</dbReference>
<dbReference type="Pfam" id="PF17656">
    <property type="entry name" value="ChapFlgA_N"/>
    <property type="match status" value="1"/>
</dbReference>
<evidence type="ECO:0000313" key="9">
    <source>
        <dbReference type="EMBL" id="GHE37247.1"/>
    </source>
</evidence>
<dbReference type="NCBIfam" id="TIGR03170">
    <property type="entry name" value="flgA_cterm"/>
    <property type="match status" value="1"/>
</dbReference>
<dbReference type="InterPro" id="IPR041231">
    <property type="entry name" value="FlgA_N"/>
</dbReference>
<comment type="similarity">
    <text evidence="2 7">Belongs to the FlgA family.</text>
</comment>